<keyword evidence="3" id="KW-1185">Reference proteome</keyword>
<feature type="compositionally biased region" description="Polar residues" evidence="1">
    <location>
        <begin position="225"/>
        <end position="247"/>
    </location>
</feature>
<feature type="region of interest" description="Disordered" evidence="1">
    <location>
        <begin position="297"/>
        <end position="401"/>
    </location>
</feature>
<accession>A0A084BBW6</accession>
<dbReference type="Proteomes" id="UP000028045">
    <property type="component" value="Unassembled WGS sequence"/>
</dbReference>
<dbReference type="HOGENOM" id="CLU_647544_0_0_1"/>
<feature type="compositionally biased region" description="Low complexity" evidence="1">
    <location>
        <begin position="133"/>
        <end position="144"/>
    </location>
</feature>
<dbReference type="EMBL" id="KL647401">
    <property type="protein sequence ID" value="KEY75045.1"/>
    <property type="molecule type" value="Genomic_DNA"/>
</dbReference>
<feature type="compositionally biased region" description="Basic and acidic residues" evidence="1">
    <location>
        <begin position="390"/>
        <end position="401"/>
    </location>
</feature>
<gene>
    <name evidence="2" type="ORF">S7711_11434</name>
</gene>
<feature type="region of interest" description="Disordered" evidence="1">
    <location>
        <begin position="196"/>
        <end position="247"/>
    </location>
</feature>
<feature type="compositionally biased region" description="Basic and acidic residues" evidence="1">
    <location>
        <begin position="297"/>
        <end position="310"/>
    </location>
</feature>
<reference evidence="2 3" key="1">
    <citation type="journal article" date="2014" name="BMC Genomics">
        <title>Comparative genome sequencing reveals chemotype-specific gene clusters in the toxigenic black mold Stachybotrys.</title>
        <authorList>
            <person name="Semeiks J."/>
            <person name="Borek D."/>
            <person name="Otwinowski Z."/>
            <person name="Grishin N.V."/>
        </authorList>
    </citation>
    <scope>NUCLEOTIDE SEQUENCE [LARGE SCALE GENOMIC DNA]</scope>
    <source>
        <strain evidence="3">CBS 109288 / IBT 7711</strain>
    </source>
</reference>
<feature type="compositionally biased region" description="Low complexity" evidence="1">
    <location>
        <begin position="98"/>
        <end position="116"/>
    </location>
</feature>
<protein>
    <submittedName>
        <fullName evidence="2">Uncharacterized protein</fullName>
    </submittedName>
</protein>
<feature type="region of interest" description="Disordered" evidence="1">
    <location>
        <begin position="21"/>
        <end position="175"/>
    </location>
</feature>
<name>A0A084BBW6_STACB</name>
<proteinExistence type="predicted"/>
<dbReference type="AlphaFoldDB" id="A0A084BBW6"/>
<evidence type="ECO:0000313" key="3">
    <source>
        <dbReference type="Proteomes" id="UP000028045"/>
    </source>
</evidence>
<evidence type="ECO:0000256" key="1">
    <source>
        <dbReference type="SAM" id="MobiDB-lite"/>
    </source>
</evidence>
<evidence type="ECO:0000313" key="2">
    <source>
        <dbReference type="EMBL" id="KEY75045.1"/>
    </source>
</evidence>
<sequence length="424" mass="46035">MASISLDNQIFFNSRWTDPKIKSHKSRRLSEDAHQSPPKRLQVSPIDTILISSDDESDCDDSASVQSNMSLPRIDQLLAARNDDGTLTGNADTDRNTETTNSAASSSNPTQSSPVNGPGLGGPTPANQHDDSTTSQYSTSPYSQALAEPISPPGGPLQPSEEMPSLPAGSSLPQAGSVVLTPEADTSAEANEDLSLTFFTGSGPSPSPECVSTRCSPRLEDESPDNTGLCNPSASGSPNKSDDSGCQLQSVRERLRQRTATVRYASCGTSSPGIHSEDGDEDEYRGMRRRIVGYHLNDAHDDSYQPHDSENDRDEDIGQPPQRHYHKSHPLDASEAGIDTESNHICSPPRKRRKFSLVNRPTVLRRSTRQKSRLGDGALPSPSSCQDFNNEERNTDPPTAKFEEWPLKQATLKRIIVNDSELAK</sequence>
<organism evidence="2 3">
    <name type="scientific">Stachybotrys chartarum (strain CBS 109288 / IBT 7711)</name>
    <name type="common">Toxic black mold</name>
    <name type="synonym">Stilbospora chartarum</name>
    <dbReference type="NCBI Taxonomy" id="1280523"/>
    <lineage>
        <taxon>Eukaryota</taxon>
        <taxon>Fungi</taxon>
        <taxon>Dikarya</taxon>
        <taxon>Ascomycota</taxon>
        <taxon>Pezizomycotina</taxon>
        <taxon>Sordariomycetes</taxon>
        <taxon>Hypocreomycetidae</taxon>
        <taxon>Hypocreales</taxon>
        <taxon>Stachybotryaceae</taxon>
        <taxon>Stachybotrys</taxon>
    </lineage>
</organism>